<dbReference type="Gene3D" id="3.20.20.80">
    <property type="entry name" value="Glycosidases"/>
    <property type="match status" value="1"/>
</dbReference>
<evidence type="ECO:0000259" key="3">
    <source>
        <dbReference type="Pfam" id="PF16862"/>
    </source>
</evidence>
<keyword evidence="1" id="KW-1133">Transmembrane helix</keyword>
<feature type="domain" description="Beta-glucuronidase C-terminal" evidence="3">
    <location>
        <begin position="475"/>
        <end position="575"/>
    </location>
</feature>
<keyword evidence="1" id="KW-0472">Membrane</keyword>
<dbReference type="SUPFAM" id="SSF51445">
    <property type="entry name" value="(Trans)glycosidases"/>
    <property type="match status" value="1"/>
</dbReference>
<dbReference type="STRING" id="436010.A0A166RE64"/>
<dbReference type="OrthoDB" id="2831684at2759"/>
<feature type="chain" id="PRO_5007879093" evidence="2">
    <location>
        <begin position="22"/>
        <end position="779"/>
    </location>
</feature>
<accession>A0A166RE64</accession>
<protein>
    <submittedName>
        <fullName evidence="4">Glycoside hydrolase family 79 protein</fullName>
    </submittedName>
</protein>
<sequence length="779" mass="82820">MHLQSFFWALLALMHITEVHAHVTVYSQVPFREFTKTVSAALANYTDHAMYDPTNLNPLPNPPLPSTQFSLTLAATSAAQGGLSQAVPGTFWGFSVEMSVADQVFGKNSSFLQVPFLNLMSLLKARGGGVHIRVGGNTQETATMIPAGTSLPNGTILEKGPINTGVATQTPALFISPELMYMMNNISSLLGNTLKWYLGVPMNDTSNPRLQIAEYGEEILGNNLLGLQVGNEPDLYGGHGLGGRQSTYAPPDYITEFGQIMTAINNDPKITVKNKIVGPSVTGGAKEWSTYELFSLGYLQTYASNLGFISVEKYPDNNCAALFPTSTAFGPIIDPQVAIAEYTTHASGLDVVADFANASISAQQAKLPLLMFETNTASCGGFPGISDSYASALWGLDYGLTMAAGGFSGALLHVSGSTVYYNPFTPPPTNQSTYRQWTISPIFYASLIMAEILGPTNTAQVVDLQANTGSNSTPAFGIYENGKPARVALFNYLTDASGASTYTASIGISGSVSQVKVKYLTADSITQKTNISWAGQNFGGVFESDGRLQGNVSIQTVACSNNVCQIKVPAPGFALVSFVDSAFTETSAAPAIATYSTTTTTGWQFTNTGLRVNPTVLATSNGHNAAALLVGGRTSHEASVMEAAGLSIKTIAIIAGSVGGAVLLMVLGCVWCCCRRRVSGKYAKLHDPAPMAAAEVHHAFVPYNETRYETAWDEVHRDEAFRVSTATAYSPNRSATVFDSNDNRSSTAFDANQSSTAINANRLSTASWNPNWHASTSHK</sequence>
<evidence type="ECO:0000313" key="4">
    <source>
        <dbReference type="EMBL" id="KZP28177.1"/>
    </source>
</evidence>
<dbReference type="InterPro" id="IPR031728">
    <property type="entry name" value="GlcAase_C"/>
</dbReference>
<feature type="signal peptide" evidence="2">
    <location>
        <begin position="1"/>
        <end position="21"/>
    </location>
</feature>
<keyword evidence="1" id="KW-0812">Transmembrane</keyword>
<dbReference type="AlphaFoldDB" id="A0A166RE64"/>
<gene>
    <name evidence="4" type="ORF">FIBSPDRAFT_817765</name>
</gene>
<dbReference type="InterPro" id="IPR017853">
    <property type="entry name" value="GH"/>
</dbReference>
<keyword evidence="4" id="KW-0378">Hydrolase</keyword>
<feature type="transmembrane region" description="Helical" evidence="1">
    <location>
        <begin position="651"/>
        <end position="674"/>
    </location>
</feature>
<reference evidence="4" key="1">
    <citation type="journal article" date="2016" name="Mol. Biol. Evol.">
        <title>Comparative Genomics of Early-Diverging Mushroom-Forming Fungi Provides Insights into the Origins of Lignocellulose Decay Capabilities.</title>
        <authorList>
            <person name="Nagy L.G."/>
            <person name="Riley R."/>
            <person name="Tritt A."/>
            <person name="Adam C."/>
            <person name="Daum C."/>
            <person name="Floudas D."/>
            <person name="Sun H."/>
            <person name="Yadav J.S."/>
            <person name="Pangilinan J."/>
            <person name="Larsson K.H."/>
            <person name="Matsuura K."/>
            <person name="Barry K."/>
            <person name="Labutti K."/>
            <person name="Kuo R."/>
            <person name="Ohm R.A."/>
            <person name="Bhattacharya S.S."/>
            <person name="Shirouzu T."/>
            <person name="Yoshinaga Y."/>
            <person name="Martin F.M."/>
            <person name="Grigoriev I.V."/>
            <person name="Hibbett D.S."/>
        </authorList>
    </citation>
    <scope>NUCLEOTIDE SEQUENCE [LARGE SCALE GENOMIC DNA]</scope>
    <source>
        <strain evidence="4">CBS 109695</strain>
    </source>
</reference>
<organism evidence="4">
    <name type="scientific">Athelia psychrophila</name>
    <dbReference type="NCBI Taxonomy" id="1759441"/>
    <lineage>
        <taxon>Eukaryota</taxon>
        <taxon>Fungi</taxon>
        <taxon>Dikarya</taxon>
        <taxon>Basidiomycota</taxon>
        <taxon>Agaricomycotina</taxon>
        <taxon>Agaricomycetes</taxon>
        <taxon>Agaricomycetidae</taxon>
        <taxon>Atheliales</taxon>
        <taxon>Atheliaceae</taxon>
        <taxon>Athelia</taxon>
    </lineage>
</organism>
<dbReference type="InterPro" id="IPR052974">
    <property type="entry name" value="GH79_Enzymes"/>
</dbReference>
<evidence type="ECO:0000256" key="1">
    <source>
        <dbReference type="SAM" id="Phobius"/>
    </source>
</evidence>
<dbReference type="Pfam" id="PF16862">
    <property type="entry name" value="Glyco_hydro_79C"/>
    <property type="match status" value="1"/>
</dbReference>
<evidence type="ECO:0000256" key="2">
    <source>
        <dbReference type="SAM" id="SignalP"/>
    </source>
</evidence>
<dbReference type="EMBL" id="KV417505">
    <property type="protein sequence ID" value="KZP28177.1"/>
    <property type="molecule type" value="Genomic_DNA"/>
</dbReference>
<dbReference type="GO" id="GO:0016787">
    <property type="term" value="F:hydrolase activity"/>
    <property type="evidence" value="ECO:0007669"/>
    <property type="project" value="UniProtKB-KW"/>
</dbReference>
<dbReference type="PANTHER" id="PTHR36183:SF2">
    <property type="entry name" value="BETA-GLUCURONIDASE C-TERMINAL DOMAIN-CONTAINING PROTEIN"/>
    <property type="match status" value="1"/>
</dbReference>
<dbReference type="PANTHER" id="PTHR36183">
    <property type="entry name" value="BETA-GLUCURONIDASE"/>
    <property type="match status" value="1"/>
</dbReference>
<name>A0A166RE64_9AGAM</name>
<proteinExistence type="predicted"/>
<keyword evidence="2" id="KW-0732">Signal</keyword>